<gene>
    <name evidence="2" type="ORF">GALL_30980</name>
</gene>
<accession>A0A1J5TWC6</accession>
<feature type="transmembrane region" description="Helical" evidence="1">
    <location>
        <begin position="104"/>
        <end position="129"/>
    </location>
</feature>
<name>A0A1J5TWC6_9ZZZZ</name>
<comment type="caution">
    <text evidence="2">The sequence shown here is derived from an EMBL/GenBank/DDBJ whole genome shotgun (WGS) entry which is preliminary data.</text>
</comment>
<evidence type="ECO:0000313" key="2">
    <source>
        <dbReference type="EMBL" id="OIR16374.1"/>
    </source>
</evidence>
<proteinExistence type="predicted"/>
<evidence type="ECO:0000256" key="1">
    <source>
        <dbReference type="SAM" id="Phobius"/>
    </source>
</evidence>
<dbReference type="EMBL" id="MLJW01000007">
    <property type="protein sequence ID" value="OIR16374.1"/>
    <property type="molecule type" value="Genomic_DNA"/>
</dbReference>
<reference evidence="2" key="1">
    <citation type="submission" date="2016-10" db="EMBL/GenBank/DDBJ databases">
        <title>Sequence of Gallionella enrichment culture.</title>
        <authorList>
            <person name="Poehlein A."/>
            <person name="Muehling M."/>
            <person name="Daniel R."/>
        </authorList>
    </citation>
    <scope>NUCLEOTIDE SEQUENCE</scope>
</reference>
<keyword evidence="1" id="KW-0812">Transmembrane</keyword>
<organism evidence="2">
    <name type="scientific">mine drainage metagenome</name>
    <dbReference type="NCBI Taxonomy" id="410659"/>
    <lineage>
        <taxon>unclassified sequences</taxon>
        <taxon>metagenomes</taxon>
        <taxon>ecological metagenomes</taxon>
    </lineage>
</organism>
<dbReference type="AlphaFoldDB" id="A0A1J5TWC6"/>
<protein>
    <submittedName>
        <fullName evidence="2">Uncharacterized protein</fullName>
    </submittedName>
</protein>
<keyword evidence="1" id="KW-1133">Transmembrane helix</keyword>
<keyword evidence="1" id="KW-0472">Membrane</keyword>
<sequence>MGGDEANREMDELSTLISSLETRAGITEAVKQAREAGAPDRLRAAYYSVADAELKRQLITTTGKLDRLYLQKCDLDVSLAKEEVSKAIEKAKKQPWHLSVTSSIGAVIIGQWILGLFGAIAGAIGGFYLGQWLLASIKKENAREIEHAKHLLALAQQRNEASRVDPYLFSAEELEACERPA</sequence>